<feature type="compositionally biased region" description="Polar residues" evidence="1">
    <location>
        <begin position="1"/>
        <end position="19"/>
    </location>
</feature>
<reference evidence="3 4" key="1">
    <citation type="submission" date="2014-04" db="EMBL/GenBank/DDBJ databases">
        <authorList>
            <consortium name="DOE Joint Genome Institute"/>
            <person name="Kuo A."/>
            <person name="Martino E."/>
            <person name="Perotto S."/>
            <person name="Kohler A."/>
            <person name="Nagy L.G."/>
            <person name="Floudas D."/>
            <person name="Copeland A."/>
            <person name="Barry K.W."/>
            <person name="Cichocki N."/>
            <person name="Veneault-Fourrey C."/>
            <person name="LaButti K."/>
            <person name="Lindquist E.A."/>
            <person name="Lipzen A."/>
            <person name="Lundell T."/>
            <person name="Morin E."/>
            <person name="Murat C."/>
            <person name="Sun H."/>
            <person name="Tunlid A."/>
            <person name="Henrissat B."/>
            <person name="Grigoriev I.V."/>
            <person name="Hibbett D.S."/>
            <person name="Martin F."/>
            <person name="Nordberg H.P."/>
            <person name="Cantor M.N."/>
            <person name="Hua S.X."/>
        </authorList>
    </citation>
    <scope>NUCLEOTIDE SEQUENCE [LARGE SCALE GENOMIC DNA]</scope>
    <source>
        <strain evidence="3 4">Zn</strain>
    </source>
</reference>
<protein>
    <recommendedName>
        <fullName evidence="2">F-box domain-containing protein</fullName>
    </recommendedName>
</protein>
<evidence type="ECO:0000256" key="1">
    <source>
        <dbReference type="SAM" id="MobiDB-lite"/>
    </source>
</evidence>
<accession>A0A0C3CY50</accession>
<keyword evidence="4" id="KW-1185">Reference proteome</keyword>
<name>A0A0C3CY50_OIDMZ</name>
<dbReference type="OrthoDB" id="1689567at2759"/>
<feature type="domain" description="F-box" evidence="2">
    <location>
        <begin position="125"/>
        <end position="161"/>
    </location>
</feature>
<organism evidence="3 4">
    <name type="scientific">Oidiodendron maius (strain Zn)</name>
    <dbReference type="NCBI Taxonomy" id="913774"/>
    <lineage>
        <taxon>Eukaryota</taxon>
        <taxon>Fungi</taxon>
        <taxon>Dikarya</taxon>
        <taxon>Ascomycota</taxon>
        <taxon>Pezizomycotina</taxon>
        <taxon>Leotiomycetes</taxon>
        <taxon>Leotiomycetes incertae sedis</taxon>
        <taxon>Myxotrichaceae</taxon>
        <taxon>Oidiodendron</taxon>
    </lineage>
</organism>
<dbReference type="SUPFAM" id="SSF81383">
    <property type="entry name" value="F-box domain"/>
    <property type="match status" value="1"/>
</dbReference>
<feature type="region of interest" description="Disordered" evidence="1">
    <location>
        <begin position="1"/>
        <end position="34"/>
    </location>
</feature>
<proteinExistence type="predicted"/>
<evidence type="ECO:0000313" key="3">
    <source>
        <dbReference type="EMBL" id="KIN03954.1"/>
    </source>
</evidence>
<dbReference type="InParanoid" id="A0A0C3CY50"/>
<sequence>MHVNRSEVSNTTRGRTLQRASKYRNPLAKAESRPRYVSDAAIEVDMRPIRKHTHRRSSPLSHVDNSADQYPNSEDFMLEPCPHTQVCSGVAKLLKRKQNVPTACDAAGSFASSEILSSSGKLGARLPTEILHQIYSLLTPADFNSARHVCRVWFISSLEPSLLVMMLKRGGWSSYMNIDLAINRISEPNFRINEAWIMSKRIARECTLGPDWTGNGVSGDGSQNSSSRRSGFIQVSTVDFTEVPVRSPEISSPGIIFTASTCGKFLMAANGCVVYIYEINRKHDGEEGSVPSPGSLRPVTGIICPRRVLACSMDTSSHRYAVAALLDGRVGLVCEITPSHIASETTSESHTDQPTISKQSTLSTMEPQEGESSQEHIYPDSSSSDSGTNQPIMEPRFVFRGIATAVTSAPTEQVWHGSVENCIFKYEEITEGKGYMPPHGRCLGTKRHLCTTLPYFQQNQGSATSMPIEAGPRSLYRNLCSDDDPPRSVAICPQRRCVAFGCSAGIELHWVDALTGQDLNRWFPLTAPSDYLYFLPPRAGIDTAKKLRLISSTVRPAERAAINQRFAGGITKSCQFWHRPCHAASGQESDADVDSEERLVSRLRARSRDNVFTGRIDCSDHYRAVPLSDGYHVLFMDPATGLLCLGSDAPAGGPTKLLRKIWFQGPEGKGSPVAYAGSMDMASCVRVVAAYGSGSEQSIWFFSVPGDVFAANRGLPFVLGGPYLQAWSQGEEHDNRNANWVDWWPDQSLHEWLCNVQDSIPGALPRTIWPVKIRGQEIGTCPALVDIAVQSWSSMTIWAFSRDGLAKVWRINDGTGQSVRGIRIMRDGTVREFGPDSKGEMTNASFDQYDSQTILAVPLRQASFDGTAFSSRAISHTAGFVQGCQRIHRYDADGDVIMEDSHDPESSPIYDHQRLPPECIEAVAFLCHREGNLYRSSHRSGHSYESIGSDFVDGLTGVTRIDAEIR</sequence>
<dbReference type="AlphaFoldDB" id="A0A0C3CY50"/>
<dbReference type="SUPFAM" id="SSF69322">
    <property type="entry name" value="Tricorn protease domain 2"/>
    <property type="match status" value="1"/>
</dbReference>
<dbReference type="Proteomes" id="UP000054321">
    <property type="component" value="Unassembled WGS sequence"/>
</dbReference>
<feature type="compositionally biased region" description="Polar residues" evidence="1">
    <location>
        <begin position="342"/>
        <end position="366"/>
    </location>
</feature>
<dbReference type="InterPro" id="IPR036047">
    <property type="entry name" value="F-box-like_dom_sf"/>
</dbReference>
<evidence type="ECO:0000313" key="4">
    <source>
        <dbReference type="Proteomes" id="UP000054321"/>
    </source>
</evidence>
<dbReference type="EMBL" id="KN832873">
    <property type="protein sequence ID" value="KIN03954.1"/>
    <property type="molecule type" value="Genomic_DNA"/>
</dbReference>
<evidence type="ECO:0000259" key="2">
    <source>
        <dbReference type="Pfam" id="PF12937"/>
    </source>
</evidence>
<dbReference type="InterPro" id="IPR001810">
    <property type="entry name" value="F-box_dom"/>
</dbReference>
<feature type="region of interest" description="Disordered" evidence="1">
    <location>
        <begin position="342"/>
        <end position="392"/>
    </location>
</feature>
<dbReference type="HOGENOM" id="CLU_011742_1_0_1"/>
<reference evidence="4" key="2">
    <citation type="submission" date="2015-01" db="EMBL/GenBank/DDBJ databases">
        <title>Evolutionary Origins and Diversification of the Mycorrhizal Mutualists.</title>
        <authorList>
            <consortium name="DOE Joint Genome Institute"/>
            <consortium name="Mycorrhizal Genomics Consortium"/>
            <person name="Kohler A."/>
            <person name="Kuo A."/>
            <person name="Nagy L.G."/>
            <person name="Floudas D."/>
            <person name="Copeland A."/>
            <person name="Barry K.W."/>
            <person name="Cichocki N."/>
            <person name="Veneault-Fourrey C."/>
            <person name="LaButti K."/>
            <person name="Lindquist E.A."/>
            <person name="Lipzen A."/>
            <person name="Lundell T."/>
            <person name="Morin E."/>
            <person name="Murat C."/>
            <person name="Riley R."/>
            <person name="Ohm R."/>
            <person name="Sun H."/>
            <person name="Tunlid A."/>
            <person name="Henrissat B."/>
            <person name="Grigoriev I.V."/>
            <person name="Hibbett D.S."/>
            <person name="Martin F."/>
        </authorList>
    </citation>
    <scope>NUCLEOTIDE SEQUENCE [LARGE SCALE GENOMIC DNA]</scope>
    <source>
        <strain evidence="4">Zn</strain>
    </source>
</reference>
<gene>
    <name evidence="3" type="ORF">OIDMADRAFT_51884</name>
</gene>
<dbReference type="Pfam" id="PF12937">
    <property type="entry name" value="F-box-like"/>
    <property type="match status" value="1"/>
</dbReference>
<feature type="compositionally biased region" description="Polar residues" evidence="1">
    <location>
        <begin position="380"/>
        <end position="391"/>
    </location>
</feature>